<reference evidence="1 2" key="1">
    <citation type="submission" date="2019-05" db="EMBL/GenBank/DDBJ databases">
        <title>Draft genome sequence of Nonomuraea zeae DSM 100528.</title>
        <authorList>
            <person name="Saricaoglu S."/>
            <person name="Isik K."/>
        </authorList>
    </citation>
    <scope>NUCLEOTIDE SEQUENCE [LARGE SCALE GENOMIC DNA]</scope>
    <source>
        <strain evidence="1 2">DSM 100528</strain>
    </source>
</reference>
<evidence type="ECO:0000313" key="1">
    <source>
        <dbReference type="EMBL" id="TMR23174.1"/>
    </source>
</evidence>
<dbReference type="Gene3D" id="1.25.10.10">
    <property type="entry name" value="Leucine-rich Repeat Variant"/>
    <property type="match status" value="1"/>
</dbReference>
<dbReference type="SUPFAM" id="SSF48371">
    <property type="entry name" value="ARM repeat"/>
    <property type="match status" value="1"/>
</dbReference>
<keyword evidence="2" id="KW-1185">Reference proteome</keyword>
<dbReference type="OrthoDB" id="3699606at2"/>
<dbReference type="InterPro" id="IPR011989">
    <property type="entry name" value="ARM-like"/>
</dbReference>
<sequence>MGRLARDDDHVVRLLLAEHHQEAPADLLLRVVLDGAGYSEGELTGRPHFPRAGLVRFAGSPHPAERTLAVLDLRTPADVIDRLSHDEAWSVRATAARDPRLPVARLLALLEDADGQVTFSAAANPALPVEAMARLVQSAEVMHA</sequence>
<proteinExistence type="predicted"/>
<comment type="caution">
    <text evidence="1">The sequence shown here is derived from an EMBL/GenBank/DDBJ whole genome shotgun (WGS) entry which is preliminary data.</text>
</comment>
<name>A0A5S4FS24_9ACTN</name>
<dbReference type="InterPro" id="IPR016024">
    <property type="entry name" value="ARM-type_fold"/>
</dbReference>
<dbReference type="Proteomes" id="UP000306628">
    <property type="component" value="Unassembled WGS sequence"/>
</dbReference>
<dbReference type="RefSeq" id="WP_138696597.1">
    <property type="nucleotide sequence ID" value="NZ_JBHSAZ010000006.1"/>
</dbReference>
<gene>
    <name evidence="1" type="ORF">ETD85_48330</name>
</gene>
<accession>A0A5S4FS24</accession>
<organism evidence="1 2">
    <name type="scientific">Nonomuraea zeae</name>
    <dbReference type="NCBI Taxonomy" id="1642303"/>
    <lineage>
        <taxon>Bacteria</taxon>
        <taxon>Bacillati</taxon>
        <taxon>Actinomycetota</taxon>
        <taxon>Actinomycetes</taxon>
        <taxon>Streptosporangiales</taxon>
        <taxon>Streptosporangiaceae</taxon>
        <taxon>Nonomuraea</taxon>
    </lineage>
</organism>
<evidence type="ECO:0000313" key="2">
    <source>
        <dbReference type="Proteomes" id="UP000306628"/>
    </source>
</evidence>
<dbReference type="AlphaFoldDB" id="A0A5S4FS24"/>
<dbReference type="EMBL" id="VCKX01000260">
    <property type="protein sequence ID" value="TMR23174.1"/>
    <property type="molecule type" value="Genomic_DNA"/>
</dbReference>
<protein>
    <submittedName>
        <fullName evidence="1">Uncharacterized protein</fullName>
    </submittedName>
</protein>